<dbReference type="GO" id="GO:0004185">
    <property type="term" value="F:serine-type carboxypeptidase activity"/>
    <property type="evidence" value="ECO:0007669"/>
    <property type="project" value="InterPro"/>
</dbReference>
<dbReference type="Proteomes" id="UP000642748">
    <property type="component" value="Unassembled WGS sequence"/>
</dbReference>
<dbReference type="GO" id="GO:0000270">
    <property type="term" value="P:peptidoglycan metabolic process"/>
    <property type="evidence" value="ECO:0007669"/>
    <property type="project" value="TreeGrafter"/>
</dbReference>
<protein>
    <submittedName>
        <fullName evidence="3">D-alanyl-D-alanine carboxypeptidase DacC</fullName>
    </submittedName>
</protein>
<organism evidence="3 4">
    <name type="scientific">Rugosimonospora africana</name>
    <dbReference type="NCBI Taxonomy" id="556532"/>
    <lineage>
        <taxon>Bacteria</taxon>
        <taxon>Bacillati</taxon>
        <taxon>Actinomycetota</taxon>
        <taxon>Actinomycetes</taxon>
        <taxon>Micromonosporales</taxon>
        <taxon>Micromonosporaceae</taxon>
        <taxon>Rugosimonospora</taxon>
    </lineage>
</organism>
<evidence type="ECO:0000256" key="1">
    <source>
        <dbReference type="ARBA" id="ARBA00006096"/>
    </source>
</evidence>
<comment type="similarity">
    <text evidence="1">Belongs to the peptidase S13 family.</text>
</comment>
<name>A0A8J3R3N8_9ACTN</name>
<dbReference type="GO" id="GO:0006508">
    <property type="term" value="P:proteolysis"/>
    <property type="evidence" value="ECO:0007669"/>
    <property type="project" value="InterPro"/>
</dbReference>
<evidence type="ECO:0000313" key="4">
    <source>
        <dbReference type="Proteomes" id="UP000642748"/>
    </source>
</evidence>
<dbReference type="InterPro" id="IPR000667">
    <property type="entry name" value="Peptidase_S13"/>
</dbReference>
<dbReference type="Gene3D" id="3.50.80.20">
    <property type="entry name" value="D-Ala-D-Ala carboxypeptidase C, peptidase S13"/>
    <property type="match status" value="1"/>
</dbReference>
<gene>
    <name evidence="3" type="primary">dacC</name>
    <name evidence="3" type="ORF">Raf01_76930</name>
</gene>
<keyword evidence="3" id="KW-0645">Protease</keyword>
<dbReference type="EMBL" id="BONZ01000082">
    <property type="protein sequence ID" value="GIH19521.1"/>
    <property type="molecule type" value="Genomic_DNA"/>
</dbReference>
<keyword evidence="2" id="KW-0378">Hydrolase</keyword>
<dbReference type="PANTHER" id="PTHR30023:SF0">
    <property type="entry name" value="PENICILLIN-SENSITIVE CARBOXYPEPTIDASE A"/>
    <property type="match status" value="1"/>
</dbReference>
<comment type="caution">
    <text evidence="3">The sequence shown here is derived from an EMBL/GenBank/DDBJ whole genome shotgun (WGS) entry which is preliminary data.</text>
</comment>
<keyword evidence="3" id="KW-0121">Carboxypeptidase</keyword>
<evidence type="ECO:0000256" key="2">
    <source>
        <dbReference type="ARBA" id="ARBA00022801"/>
    </source>
</evidence>
<proteinExistence type="inferred from homology"/>
<dbReference type="PRINTS" id="PR00922">
    <property type="entry name" value="DADACBPTASE3"/>
</dbReference>
<sequence length="539" mass="56064">MLRLYVDRFDGRTVKSFMHLPRLRTALVAGSAMLVVATTAPVVLALTPAHAATTSMSTALDQILADTRLDGASVGVQVRDAASGTVLYSHDTDRRLIPASNDKLLTSTAALEVLGTDYRFHTKVLTGGQRYGSVLAGSVYLKGGGDPTMLAADYDQLAGQLAQTGVRVVTGDLVADDTFFDSQRLGADWAWDDEPYSYAAQISALTLAPDTDYDAGSVIVQTTGTTAGHAPTVTLVPANNSVRVDNRATTGPAGSANTLDVTRDHGTDTMVVTGSIPAGVPTDKEWMAVWDPTGYAAGVFRDALARHGVKVLGRTAEEATPAGAHEVADHPSMTLAQLLVPFLKLSNNIHAEALTKAMGQKVAGVGSWSAGIAAEHTVLSAMGVDVSTIRQVDGSGLSRQDLLTNQQITNLLVAARGKPWFGTWYSALPIAGVADRMVGGTLSSRMAGTPAANNLHGKTGSMTGVNALSGYVTDASGRLLVFSAIINNYLGAVTPLLDAIGVTLAKSTPDGVTPAAVPRAPRNAPVTDDAVECSWVKAC</sequence>
<dbReference type="SUPFAM" id="SSF56601">
    <property type="entry name" value="beta-lactamase/transpeptidase-like"/>
    <property type="match status" value="1"/>
</dbReference>
<reference evidence="3" key="1">
    <citation type="submission" date="2021-01" db="EMBL/GenBank/DDBJ databases">
        <title>Whole genome shotgun sequence of Rugosimonospora africana NBRC 104875.</title>
        <authorList>
            <person name="Komaki H."/>
            <person name="Tamura T."/>
        </authorList>
    </citation>
    <scope>NUCLEOTIDE SEQUENCE</scope>
    <source>
        <strain evidence="3">NBRC 104875</strain>
    </source>
</reference>
<evidence type="ECO:0000313" key="3">
    <source>
        <dbReference type="EMBL" id="GIH19521.1"/>
    </source>
</evidence>
<dbReference type="NCBIfam" id="TIGR00666">
    <property type="entry name" value="PBP4"/>
    <property type="match status" value="1"/>
</dbReference>
<dbReference type="PANTHER" id="PTHR30023">
    <property type="entry name" value="D-ALANYL-D-ALANINE CARBOXYPEPTIDASE"/>
    <property type="match status" value="1"/>
</dbReference>
<accession>A0A8J3R3N8</accession>
<keyword evidence="4" id="KW-1185">Reference proteome</keyword>
<dbReference type="InterPro" id="IPR012338">
    <property type="entry name" value="Beta-lactam/transpept-like"/>
</dbReference>
<dbReference type="Pfam" id="PF02113">
    <property type="entry name" value="Peptidase_S13"/>
    <property type="match status" value="1"/>
</dbReference>
<dbReference type="AlphaFoldDB" id="A0A8J3R3N8"/>
<dbReference type="Gene3D" id="3.40.710.10">
    <property type="entry name" value="DD-peptidase/beta-lactamase superfamily"/>
    <property type="match status" value="2"/>
</dbReference>